<gene>
    <name evidence="3" type="ORF">D8M06_05560</name>
</gene>
<dbReference type="Gene3D" id="3.40.50.720">
    <property type="entry name" value="NAD(P)-binding Rossmann-like Domain"/>
    <property type="match status" value="1"/>
</dbReference>
<dbReference type="OrthoDB" id="9803333at2"/>
<name>A0A495A7L9_9BACI</name>
<organism evidence="3 4">
    <name type="scientific">Oceanobacillus halophilus</name>
    <dbReference type="NCBI Taxonomy" id="930130"/>
    <lineage>
        <taxon>Bacteria</taxon>
        <taxon>Bacillati</taxon>
        <taxon>Bacillota</taxon>
        <taxon>Bacilli</taxon>
        <taxon>Bacillales</taxon>
        <taxon>Bacillaceae</taxon>
        <taxon>Oceanobacillus</taxon>
    </lineage>
</organism>
<dbReference type="FunFam" id="3.40.50.720:FF:000084">
    <property type="entry name" value="Short-chain dehydrogenase reductase"/>
    <property type="match status" value="1"/>
</dbReference>
<dbReference type="Pfam" id="PF13561">
    <property type="entry name" value="adh_short_C2"/>
    <property type="match status" value="1"/>
</dbReference>
<dbReference type="NCBIfam" id="NF005559">
    <property type="entry name" value="PRK07231.1"/>
    <property type="match status" value="1"/>
</dbReference>
<dbReference type="Proteomes" id="UP000269301">
    <property type="component" value="Unassembled WGS sequence"/>
</dbReference>
<keyword evidence="2" id="KW-0560">Oxidoreductase</keyword>
<proteinExistence type="inferred from homology"/>
<dbReference type="GO" id="GO:0008206">
    <property type="term" value="P:bile acid metabolic process"/>
    <property type="evidence" value="ECO:0007669"/>
    <property type="project" value="UniProtKB-ARBA"/>
</dbReference>
<reference evidence="3 4" key="1">
    <citation type="journal article" date="2016" name="Int. J. Syst. Evol. Microbiol.">
        <title>Oceanobacillus halophilus sp. nov., a novel moderately halophilic bacterium from a hypersaline lake.</title>
        <authorList>
            <person name="Amoozegar M.A."/>
            <person name="Bagheri M."/>
            <person name="Makhdoumi A."/>
            <person name="Nikou M.M."/>
            <person name="Fazeli S.A.S."/>
            <person name="Schumann P."/>
            <person name="Sproer C."/>
            <person name="Sanchez-Porro C."/>
            <person name="Ventosa A."/>
        </authorList>
    </citation>
    <scope>NUCLEOTIDE SEQUENCE [LARGE SCALE GENOMIC DNA]</scope>
    <source>
        <strain evidence="3 4">DSM 23996</strain>
    </source>
</reference>
<dbReference type="InterPro" id="IPR002347">
    <property type="entry name" value="SDR_fam"/>
</dbReference>
<dbReference type="PANTHER" id="PTHR24321">
    <property type="entry name" value="DEHYDROGENASES, SHORT CHAIN"/>
    <property type="match status" value="1"/>
</dbReference>
<dbReference type="InterPro" id="IPR036291">
    <property type="entry name" value="NAD(P)-bd_dom_sf"/>
</dbReference>
<evidence type="ECO:0000313" key="4">
    <source>
        <dbReference type="Proteomes" id="UP000269301"/>
    </source>
</evidence>
<comment type="similarity">
    <text evidence="1">Belongs to the short-chain dehydrogenases/reductases (SDR) family.</text>
</comment>
<dbReference type="InterPro" id="IPR020904">
    <property type="entry name" value="Sc_DH/Rdtase_CS"/>
</dbReference>
<comment type="caution">
    <text evidence="3">The sequence shown here is derived from an EMBL/GenBank/DDBJ whole genome shotgun (WGS) entry which is preliminary data.</text>
</comment>
<dbReference type="PANTHER" id="PTHR24321:SF15">
    <property type="entry name" value="OXIDOREDUCTASE UCPA"/>
    <property type="match status" value="1"/>
</dbReference>
<sequence length="248" mass="26498">MRLKNKVAIITGGGGDIGRVTALRFAEEGASIMVTDLNEDACVKTVNMVRENGGNADYIITNMTDSQEVENMVTKTIDLYGKINILFNNAGVGSGGEKKLPDVSLEQWQKVLDTNITGVFLGLKYIIPKMESGSSIINTASIAGIKGQKLISAYSASKSSVIALTKAVSKEFGRQNIRVNAVAPGIIDTSMVTHWKETKKWPLLSTANSLKRIGTPEEVANAVLFLASDEASFITGETLVVDGGTLNQ</sequence>
<dbReference type="CDD" id="cd05233">
    <property type="entry name" value="SDR_c"/>
    <property type="match status" value="1"/>
</dbReference>
<dbReference type="RefSeq" id="WP_121203390.1">
    <property type="nucleotide sequence ID" value="NZ_RBZP01000002.1"/>
</dbReference>
<dbReference type="AlphaFoldDB" id="A0A495A7L9"/>
<keyword evidence="4" id="KW-1185">Reference proteome</keyword>
<evidence type="ECO:0000313" key="3">
    <source>
        <dbReference type="EMBL" id="RKQ35729.1"/>
    </source>
</evidence>
<dbReference type="GO" id="GO:0016491">
    <property type="term" value="F:oxidoreductase activity"/>
    <property type="evidence" value="ECO:0007669"/>
    <property type="project" value="UniProtKB-KW"/>
</dbReference>
<dbReference type="PRINTS" id="PR00080">
    <property type="entry name" value="SDRFAMILY"/>
</dbReference>
<accession>A0A495A7L9</accession>
<protein>
    <submittedName>
        <fullName evidence="3">SDR family oxidoreductase</fullName>
    </submittedName>
</protein>
<dbReference type="PRINTS" id="PR00081">
    <property type="entry name" value="GDHRDH"/>
</dbReference>
<dbReference type="SUPFAM" id="SSF51735">
    <property type="entry name" value="NAD(P)-binding Rossmann-fold domains"/>
    <property type="match status" value="1"/>
</dbReference>
<dbReference type="EMBL" id="RBZP01000002">
    <property type="protein sequence ID" value="RKQ35729.1"/>
    <property type="molecule type" value="Genomic_DNA"/>
</dbReference>
<evidence type="ECO:0000256" key="2">
    <source>
        <dbReference type="ARBA" id="ARBA00023002"/>
    </source>
</evidence>
<dbReference type="PROSITE" id="PS00061">
    <property type="entry name" value="ADH_SHORT"/>
    <property type="match status" value="1"/>
</dbReference>
<evidence type="ECO:0000256" key="1">
    <source>
        <dbReference type="ARBA" id="ARBA00006484"/>
    </source>
</evidence>